<evidence type="ECO:0000313" key="7">
    <source>
        <dbReference type="EMBL" id="EDK44690.1"/>
    </source>
</evidence>
<keyword evidence="2 6" id="KW-0812">Transmembrane</keyword>
<keyword evidence="4 6" id="KW-0472">Membrane</keyword>
<organism evidence="7 8">
    <name type="scientific">Lodderomyces elongisporus (strain ATCC 11503 / CBS 2605 / JCM 1781 / NBRC 1676 / NRRL YB-4239)</name>
    <name type="common">Yeast</name>
    <name type="synonym">Saccharomyces elongisporus</name>
    <dbReference type="NCBI Taxonomy" id="379508"/>
    <lineage>
        <taxon>Eukaryota</taxon>
        <taxon>Fungi</taxon>
        <taxon>Dikarya</taxon>
        <taxon>Ascomycota</taxon>
        <taxon>Saccharomycotina</taxon>
        <taxon>Pichiomycetes</taxon>
        <taxon>Debaryomycetaceae</taxon>
        <taxon>Candida/Lodderomyces clade</taxon>
        <taxon>Lodderomyces</taxon>
    </lineage>
</organism>
<feature type="transmembrane region" description="Helical" evidence="6">
    <location>
        <begin position="20"/>
        <end position="39"/>
    </location>
</feature>
<dbReference type="SUPFAM" id="SSF144091">
    <property type="entry name" value="Rhomboid-like"/>
    <property type="match status" value="1"/>
</dbReference>
<feature type="transmembrane region" description="Helical" evidence="6">
    <location>
        <begin position="91"/>
        <end position="117"/>
    </location>
</feature>
<proteinExistence type="predicted"/>
<comment type="subcellular location">
    <subcellularLocation>
        <location evidence="1">Membrane</location>
        <topology evidence="1">Multi-pass membrane protein</topology>
    </subcellularLocation>
</comment>
<feature type="compositionally biased region" description="Basic and acidic residues" evidence="5">
    <location>
        <begin position="316"/>
        <end position="325"/>
    </location>
</feature>
<evidence type="ECO:0000256" key="1">
    <source>
        <dbReference type="ARBA" id="ARBA00004141"/>
    </source>
</evidence>
<dbReference type="GeneID" id="5233529"/>
<gene>
    <name evidence="7" type="ORF">LELG_02869</name>
</gene>
<dbReference type="OrthoDB" id="272778at2759"/>
<dbReference type="Proteomes" id="UP000001996">
    <property type="component" value="Unassembled WGS sequence"/>
</dbReference>
<accession>A5DZT2</accession>
<name>A5DZT2_LODEL</name>
<dbReference type="AlphaFoldDB" id="A5DZT2"/>
<feature type="compositionally biased region" description="Polar residues" evidence="5">
    <location>
        <begin position="288"/>
        <end position="297"/>
    </location>
</feature>
<dbReference type="GO" id="GO:0016020">
    <property type="term" value="C:membrane"/>
    <property type="evidence" value="ECO:0007669"/>
    <property type="project" value="UniProtKB-SubCell"/>
</dbReference>
<evidence type="ECO:0000256" key="3">
    <source>
        <dbReference type="ARBA" id="ARBA00022989"/>
    </source>
</evidence>
<feature type="region of interest" description="Disordered" evidence="5">
    <location>
        <begin position="286"/>
        <end position="330"/>
    </location>
</feature>
<dbReference type="FunCoup" id="A5DZT2">
    <property type="interactions" value="11"/>
</dbReference>
<evidence type="ECO:0000256" key="6">
    <source>
        <dbReference type="SAM" id="Phobius"/>
    </source>
</evidence>
<keyword evidence="3 6" id="KW-1133">Transmembrane helix</keyword>
<evidence type="ECO:0000313" key="8">
    <source>
        <dbReference type="Proteomes" id="UP000001996"/>
    </source>
</evidence>
<evidence type="ECO:0008006" key="9">
    <source>
        <dbReference type="Google" id="ProtNLM"/>
    </source>
</evidence>
<dbReference type="EMBL" id="CH981526">
    <property type="protein sequence ID" value="EDK44690.1"/>
    <property type="molecule type" value="Genomic_DNA"/>
</dbReference>
<dbReference type="HOGENOM" id="CLU_057574_2_1_1"/>
<protein>
    <recommendedName>
        <fullName evidence="9">Peptidase S54 rhomboid domain-containing protein</fullName>
    </recommendedName>
</protein>
<dbReference type="Gene3D" id="1.20.1540.10">
    <property type="entry name" value="Rhomboid-like"/>
    <property type="match status" value="1"/>
</dbReference>
<dbReference type="InParanoid" id="A5DZT2"/>
<evidence type="ECO:0000256" key="2">
    <source>
        <dbReference type="ARBA" id="ARBA00022692"/>
    </source>
</evidence>
<evidence type="ECO:0000256" key="4">
    <source>
        <dbReference type="ARBA" id="ARBA00023136"/>
    </source>
</evidence>
<dbReference type="VEuPathDB" id="FungiDB:LELG_02869"/>
<dbReference type="RefSeq" id="XP_001526311.1">
    <property type="nucleotide sequence ID" value="XM_001526261.1"/>
</dbReference>
<feature type="transmembrane region" description="Helical" evidence="6">
    <location>
        <begin position="59"/>
        <end position="79"/>
    </location>
</feature>
<evidence type="ECO:0000256" key="5">
    <source>
        <dbReference type="SAM" id="MobiDB-lite"/>
    </source>
</evidence>
<dbReference type="InterPro" id="IPR035952">
    <property type="entry name" value="Rhomboid-like_sf"/>
</dbReference>
<dbReference type="eggNOG" id="KOG4463">
    <property type="taxonomic scope" value="Eukaryota"/>
</dbReference>
<dbReference type="OMA" id="PIKGFTN"/>
<dbReference type="KEGG" id="lel:PVL30_003707"/>
<sequence length="344" mass="39618">MAQLTPIKGFTNCSVTKSICIITTVIPLVLSILSIKYVVRMSLDPYIYQYHQYWRIITYQLSVVNESDYLLGVLLWFEFKVIERFYGSRRYLSLIVAFAVYNAIACTSVMAIGQLLINYFTFLLKIFFKGFTHDKFNFKPTILNEAVPGPIGLISSFYVTYLQNIPTSYYFKILLRKPKRVNLENEPTNQSESSRGINPDGIKAFTVSNQFVVHILYIILILNNGIKSLIPGLVGLLVGKLYVYDLLPFTNYLIPKTFFQVFINPSKKVFQTINAMIQRVARSGYTPLPTTTNQENLMQEPRLSSEEPEDNDDILDETRRQESQIRAETPVRPLGSQFLDTFRR</sequence>
<keyword evidence="8" id="KW-1185">Reference proteome</keyword>
<feature type="compositionally biased region" description="Acidic residues" evidence="5">
    <location>
        <begin position="306"/>
        <end position="315"/>
    </location>
</feature>
<reference evidence="7 8" key="1">
    <citation type="journal article" date="2009" name="Nature">
        <title>Evolution of pathogenicity and sexual reproduction in eight Candida genomes.</title>
        <authorList>
            <person name="Butler G."/>
            <person name="Rasmussen M.D."/>
            <person name="Lin M.F."/>
            <person name="Santos M.A."/>
            <person name="Sakthikumar S."/>
            <person name="Munro C.A."/>
            <person name="Rheinbay E."/>
            <person name="Grabherr M."/>
            <person name="Forche A."/>
            <person name="Reedy J.L."/>
            <person name="Agrafioti I."/>
            <person name="Arnaud M.B."/>
            <person name="Bates S."/>
            <person name="Brown A.J."/>
            <person name="Brunke S."/>
            <person name="Costanzo M.C."/>
            <person name="Fitzpatrick D.A."/>
            <person name="de Groot P.W."/>
            <person name="Harris D."/>
            <person name="Hoyer L.L."/>
            <person name="Hube B."/>
            <person name="Klis F.M."/>
            <person name="Kodira C."/>
            <person name="Lennard N."/>
            <person name="Logue M.E."/>
            <person name="Martin R."/>
            <person name="Neiman A.M."/>
            <person name="Nikolaou E."/>
            <person name="Quail M.A."/>
            <person name="Quinn J."/>
            <person name="Santos M.C."/>
            <person name="Schmitzberger F.F."/>
            <person name="Sherlock G."/>
            <person name="Shah P."/>
            <person name="Silverstein K.A."/>
            <person name="Skrzypek M.S."/>
            <person name="Soll D."/>
            <person name="Staggs R."/>
            <person name="Stansfield I."/>
            <person name="Stumpf M.P."/>
            <person name="Sudbery P.E."/>
            <person name="Srikantha T."/>
            <person name="Zeng Q."/>
            <person name="Berman J."/>
            <person name="Berriman M."/>
            <person name="Heitman J."/>
            <person name="Gow N.A."/>
            <person name="Lorenz M.C."/>
            <person name="Birren B.W."/>
            <person name="Kellis M."/>
            <person name="Cuomo C.A."/>
        </authorList>
    </citation>
    <scope>NUCLEOTIDE SEQUENCE [LARGE SCALE GENOMIC DNA]</scope>
    <source>
        <strain evidence="8">ATCC 11503 / BCRC 21390 / CBS 2605 / JCM 1781 / NBRC 1676 / NRRL YB-4239</strain>
    </source>
</reference>
<dbReference type="STRING" id="379508.A5DZT2"/>